<feature type="transmembrane region" description="Helical" evidence="2">
    <location>
        <begin position="63"/>
        <end position="90"/>
    </location>
</feature>
<dbReference type="AlphaFoldDB" id="A0ABD5UDU1"/>
<evidence type="ECO:0000256" key="1">
    <source>
        <dbReference type="SAM" id="MobiDB-lite"/>
    </source>
</evidence>
<dbReference type="EMBL" id="JBHSXM010000001">
    <property type="protein sequence ID" value="MFC6836919.1"/>
    <property type="molecule type" value="Genomic_DNA"/>
</dbReference>
<feature type="region of interest" description="Disordered" evidence="1">
    <location>
        <begin position="167"/>
        <end position="197"/>
    </location>
</feature>
<proteinExistence type="predicted"/>
<evidence type="ECO:0000313" key="3">
    <source>
        <dbReference type="EMBL" id="MFC6836919.1"/>
    </source>
</evidence>
<protein>
    <submittedName>
        <fullName evidence="3">Uncharacterized protein</fullName>
    </submittedName>
</protein>
<dbReference type="Proteomes" id="UP001596406">
    <property type="component" value="Unassembled WGS sequence"/>
</dbReference>
<sequence>MYVPVPDTGRESLTARYHPSYRATARRLPGAVVAVLRTAAVARSPLHYERGDMRRQYDWPRAVLTAGLTGLALAVAGRLALTGVLMTLFAPRAADLALLNAVLTLATGGGAALFAVARLVAAPRPATQTSLDRTFVGRRRRALRVAGSTAARAVGYAASAARLTRSVAPSPTRAGRATRPRRSVPGGRRSTFPGWGA</sequence>
<gene>
    <name evidence="3" type="ORF">ACFQHK_10400</name>
</gene>
<evidence type="ECO:0000313" key="4">
    <source>
        <dbReference type="Proteomes" id="UP001596406"/>
    </source>
</evidence>
<reference evidence="3 4" key="1">
    <citation type="journal article" date="2019" name="Int. J. Syst. Evol. Microbiol.">
        <title>The Global Catalogue of Microorganisms (GCM) 10K type strain sequencing project: providing services to taxonomists for standard genome sequencing and annotation.</title>
        <authorList>
            <consortium name="The Broad Institute Genomics Platform"/>
            <consortium name="The Broad Institute Genome Sequencing Center for Infectious Disease"/>
            <person name="Wu L."/>
            <person name="Ma J."/>
        </authorList>
    </citation>
    <scope>NUCLEOTIDE SEQUENCE [LARGE SCALE GENOMIC DNA]</scope>
    <source>
        <strain evidence="3 4">PSRA2</strain>
    </source>
</reference>
<name>A0ABD5UDU1_9EURY</name>
<keyword evidence="2" id="KW-0812">Transmembrane</keyword>
<feature type="transmembrane region" description="Helical" evidence="2">
    <location>
        <begin position="96"/>
        <end position="121"/>
    </location>
</feature>
<keyword evidence="2" id="KW-0472">Membrane</keyword>
<comment type="caution">
    <text evidence="3">The sequence shown here is derived from an EMBL/GenBank/DDBJ whole genome shotgun (WGS) entry which is preliminary data.</text>
</comment>
<keyword evidence="2" id="KW-1133">Transmembrane helix</keyword>
<dbReference type="RefSeq" id="WP_304448593.1">
    <property type="nucleotide sequence ID" value="NZ_JARRAH010000001.1"/>
</dbReference>
<organism evidence="3 4">
    <name type="scientific">Halomarina ordinaria</name>
    <dbReference type="NCBI Taxonomy" id="3033939"/>
    <lineage>
        <taxon>Archaea</taxon>
        <taxon>Methanobacteriati</taxon>
        <taxon>Methanobacteriota</taxon>
        <taxon>Stenosarchaea group</taxon>
        <taxon>Halobacteria</taxon>
        <taxon>Halobacteriales</taxon>
        <taxon>Natronomonadaceae</taxon>
        <taxon>Halomarina</taxon>
    </lineage>
</organism>
<keyword evidence="4" id="KW-1185">Reference proteome</keyword>
<accession>A0ABD5UDU1</accession>
<evidence type="ECO:0000256" key="2">
    <source>
        <dbReference type="SAM" id="Phobius"/>
    </source>
</evidence>